<evidence type="ECO:0000313" key="9">
    <source>
        <dbReference type="EMBL" id="QXT40080.1"/>
    </source>
</evidence>
<evidence type="ECO:0000256" key="2">
    <source>
        <dbReference type="ARBA" id="ARBA00022723"/>
    </source>
</evidence>
<dbReference type="Proteomes" id="UP000825009">
    <property type="component" value="Chromosome"/>
</dbReference>
<dbReference type="GO" id="GO:0008237">
    <property type="term" value="F:metallopeptidase activity"/>
    <property type="evidence" value="ECO:0007669"/>
    <property type="project" value="UniProtKB-KW"/>
</dbReference>
<dbReference type="GO" id="GO:0006508">
    <property type="term" value="P:proteolysis"/>
    <property type="evidence" value="ECO:0007669"/>
    <property type="project" value="UniProtKB-KW"/>
</dbReference>
<reference evidence="9 10" key="1">
    <citation type="submission" date="2021-07" db="EMBL/GenBank/DDBJ databases">
        <title>A novel Jannaschia species isolated from marine dinoflagellate Ceratoperidinium margalefii.</title>
        <authorList>
            <person name="Jiang Y."/>
            <person name="Li Z."/>
        </authorList>
    </citation>
    <scope>NUCLEOTIDE SEQUENCE [LARGE SCALE GENOMIC DNA]</scope>
    <source>
        <strain evidence="9 10">J12C1-MA-4</strain>
    </source>
</reference>
<dbReference type="PANTHER" id="PTHR30471:SF3">
    <property type="entry name" value="UPF0758 PROTEIN YEES-RELATED"/>
    <property type="match status" value="1"/>
</dbReference>
<dbReference type="PROSITE" id="PS50249">
    <property type="entry name" value="MPN"/>
    <property type="match status" value="1"/>
</dbReference>
<evidence type="ECO:0000256" key="1">
    <source>
        <dbReference type="ARBA" id="ARBA00022670"/>
    </source>
</evidence>
<feature type="region of interest" description="Disordered" evidence="7">
    <location>
        <begin position="1"/>
        <end position="51"/>
    </location>
</feature>
<keyword evidence="10" id="KW-1185">Reference proteome</keyword>
<keyword evidence="3" id="KW-0378">Hydrolase</keyword>
<dbReference type="EMBL" id="CP079194">
    <property type="protein sequence ID" value="QXT40080.1"/>
    <property type="molecule type" value="Genomic_DNA"/>
</dbReference>
<name>A0A8F6TWQ7_9RHOB</name>
<evidence type="ECO:0000259" key="8">
    <source>
        <dbReference type="PROSITE" id="PS50249"/>
    </source>
</evidence>
<sequence>MSDQPTFSFDETSPQFAGGVPVTPHDTPARRKAGGPSRGAEKHRHNHRDRLRQRFTEGGADAVPDYELLEMILYRAIPRGDTKPLAKDLIKQFGDLNHVLAAPRARLKEVPGVGDRVIFELKLTEATGHRMARAKVIQKPILSSWDALLDYCQTAMAHRDLEQFRVLYLDRKNVLVADEAQANGTVDHVPVYPREVVKRALELNATALILVHNHPSGDPTPSEADVQMTFAIRDAANVFNITIHDHLVIGKARELSFRAEGYL</sequence>
<evidence type="ECO:0000256" key="6">
    <source>
        <dbReference type="RuleBase" id="RU003797"/>
    </source>
</evidence>
<keyword evidence="4" id="KW-0862">Zinc</keyword>
<comment type="similarity">
    <text evidence="6">Belongs to the UPF0758 family.</text>
</comment>
<evidence type="ECO:0000256" key="7">
    <source>
        <dbReference type="SAM" id="MobiDB-lite"/>
    </source>
</evidence>
<evidence type="ECO:0000256" key="3">
    <source>
        <dbReference type="ARBA" id="ARBA00022801"/>
    </source>
</evidence>
<proteinExistence type="inferred from homology"/>
<keyword evidence="2" id="KW-0479">Metal-binding</keyword>
<dbReference type="PROSITE" id="PS01302">
    <property type="entry name" value="UPF0758"/>
    <property type="match status" value="1"/>
</dbReference>
<dbReference type="PANTHER" id="PTHR30471">
    <property type="entry name" value="DNA REPAIR PROTEIN RADC"/>
    <property type="match status" value="1"/>
</dbReference>
<dbReference type="AlphaFoldDB" id="A0A8F6TWQ7"/>
<evidence type="ECO:0000313" key="10">
    <source>
        <dbReference type="Proteomes" id="UP000825009"/>
    </source>
</evidence>
<dbReference type="InterPro" id="IPR020891">
    <property type="entry name" value="UPF0758_CS"/>
</dbReference>
<feature type="domain" description="MPN" evidence="8">
    <location>
        <begin position="141"/>
        <end position="263"/>
    </location>
</feature>
<dbReference type="RefSeq" id="WP_219003144.1">
    <property type="nucleotide sequence ID" value="NZ_CP079194.1"/>
</dbReference>
<organism evidence="9 10">
    <name type="scientific">Gymnodinialimonas ceratoperidinii</name>
    <dbReference type="NCBI Taxonomy" id="2856823"/>
    <lineage>
        <taxon>Bacteria</taxon>
        <taxon>Pseudomonadati</taxon>
        <taxon>Pseudomonadota</taxon>
        <taxon>Alphaproteobacteria</taxon>
        <taxon>Rhodobacterales</taxon>
        <taxon>Paracoccaceae</taxon>
        <taxon>Gymnodinialimonas</taxon>
    </lineage>
</organism>
<keyword evidence="5" id="KW-0482">Metalloprotease</keyword>
<keyword evidence="1" id="KW-0645">Protease</keyword>
<protein>
    <submittedName>
        <fullName evidence="9">DNA repair protein RadC</fullName>
    </submittedName>
</protein>
<accession>A0A8F6TWQ7</accession>
<dbReference type="CDD" id="cd08071">
    <property type="entry name" value="MPN_DUF2466"/>
    <property type="match status" value="1"/>
</dbReference>
<dbReference type="NCBIfam" id="TIGR00608">
    <property type="entry name" value="radc"/>
    <property type="match status" value="1"/>
</dbReference>
<feature type="compositionally biased region" description="Basic residues" evidence="7">
    <location>
        <begin position="41"/>
        <end position="51"/>
    </location>
</feature>
<dbReference type="InterPro" id="IPR001405">
    <property type="entry name" value="UPF0758"/>
</dbReference>
<dbReference type="Pfam" id="PF04002">
    <property type="entry name" value="RadC"/>
    <property type="match status" value="1"/>
</dbReference>
<dbReference type="InterPro" id="IPR025657">
    <property type="entry name" value="RadC_JAB"/>
</dbReference>
<dbReference type="InterPro" id="IPR037518">
    <property type="entry name" value="MPN"/>
</dbReference>
<dbReference type="NCBIfam" id="NF000642">
    <property type="entry name" value="PRK00024.1"/>
    <property type="match status" value="1"/>
</dbReference>
<evidence type="ECO:0000256" key="4">
    <source>
        <dbReference type="ARBA" id="ARBA00022833"/>
    </source>
</evidence>
<evidence type="ECO:0000256" key="5">
    <source>
        <dbReference type="ARBA" id="ARBA00023049"/>
    </source>
</evidence>
<dbReference type="GO" id="GO:0046872">
    <property type="term" value="F:metal ion binding"/>
    <property type="evidence" value="ECO:0007669"/>
    <property type="project" value="UniProtKB-KW"/>
</dbReference>
<feature type="compositionally biased region" description="Polar residues" evidence="7">
    <location>
        <begin position="1"/>
        <end position="15"/>
    </location>
</feature>
<gene>
    <name evidence="9" type="primary">radC</name>
    <name evidence="9" type="ORF">KYE46_02125</name>
</gene>
<dbReference type="KEGG" id="gce:KYE46_02125"/>